<dbReference type="RefSeq" id="XP_016244494.1">
    <property type="nucleotide sequence ID" value="XM_016397303.1"/>
</dbReference>
<organism evidence="4 5">
    <name type="scientific">Cladophialophora immunda</name>
    <dbReference type="NCBI Taxonomy" id="569365"/>
    <lineage>
        <taxon>Eukaryota</taxon>
        <taxon>Fungi</taxon>
        <taxon>Dikarya</taxon>
        <taxon>Ascomycota</taxon>
        <taxon>Pezizomycotina</taxon>
        <taxon>Eurotiomycetes</taxon>
        <taxon>Chaetothyriomycetidae</taxon>
        <taxon>Chaetothyriales</taxon>
        <taxon>Herpotrichiellaceae</taxon>
        <taxon>Cladophialophora</taxon>
    </lineage>
</organism>
<accession>A0A0D2BYQ4</accession>
<evidence type="ECO:0000313" key="4">
    <source>
        <dbReference type="EMBL" id="KIW24278.1"/>
    </source>
</evidence>
<evidence type="ECO:0008006" key="6">
    <source>
        <dbReference type="Google" id="ProtNLM"/>
    </source>
</evidence>
<sequence length="369" mass="40408">MSRPISEARLHFLLLVHLLASVTALEVTYPKIGTVYPTKGPLDVQWQSTSDFDPTELAIYLATYSGQTLKSEQRCIVAVIDDYSTAITLSQPPPQGDSWTWMFYDNDLVISLGNNYVAQSVHFQFQSATPTPTTSSTPSAKDSSSGLSPGIAAAIGVGGTLVVVALGLFIGYCCFYRRRQQKKRETISAVPYTPGHRYSKQELDSKPGTAHGQPFSSSANAHSYAEMKAPAQHEMEVYPVSPSVPLPPNELVSPGAELSVKARHSHLPHQHTDHPTSPWSELALSPFSFSLSRPNIFEQPLQTAGDGLPIFTEKPHEAFRNINIWTIHASNCDGGGELRLAEHFVEDPTPHGGLPRRWSVGEDDVRYGD</sequence>
<protein>
    <recommendedName>
        <fullName evidence="6">Mid2 domain-containing protein</fullName>
    </recommendedName>
</protein>
<dbReference type="EMBL" id="KN847045">
    <property type="protein sequence ID" value="KIW24278.1"/>
    <property type="molecule type" value="Genomic_DNA"/>
</dbReference>
<dbReference type="OrthoDB" id="4149469at2759"/>
<feature type="region of interest" description="Disordered" evidence="1">
    <location>
        <begin position="192"/>
        <end position="226"/>
    </location>
</feature>
<evidence type="ECO:0000256" key="3">
    <source>
        <dbReference type="SAM" id="SignalP"/>
    </source>
</evidence>
<dbReference type="CDD" id="cd12087">
    <property type="entry name" value="TM_EGFR-like"/>
    <property type="match status" value="1"/>
</dbReference>
<feature type="transmembrane region" description="Helical" evidence="2">
    <location>
        <begin position="151"/>
        <end position="175"/>
    </location>
</feature>
<dbReference type="AlphaFoldDB" id="A0A0D2BYQ4"/>
<keyword evidence="5" id="KW-1185">Reference proteome</keyword>
<evidence type="ECO:0000256" key="1">
    <source>
        <dbReference type="SAM" id="MobiDB-lite"/>
    </source>
</evidence>
<dbReference type="Proteomes" id="UP000054466">
    <property type="component" value="Unassembled WGS sequence"/>
</dbReference>
<evidence type="ECO:0000256" key="2">
    <source>
        <dbReference type="SAM" id="Phobius"/>
    </source>
</evidence>
<reference evidence="4 5" key="1">
    <citation type="submission" date="2015-01" db="EMBL/GenBank/DDBJ databases">
        <title>The Genome Sequence of Cladophialophora immunda CBS83496.</title>
        <authorList>
            <consortium name="The Broad Institute Genomics Platform"/>
            <person name="Cuomo C."/>
            <person name="de Hoog S."/>
            <person name="Gorbushina A."/>
            <person name="Stielow B."/>
            <person name="Teixiera M."/>
            <person name="Abouelleil A."/>
            <person name="Chapman S.B."/>
            <person name="Priest M."/>
            <person name="Young S.K."/>
            <person name="Wortman J."/>
            <person name="Nusbaum C."/>
            <person name="Birren B."/>
        </authorList>
    </citation>
    <scope>NUCLEOTIDE SEQUENCE [LARGE SCALE GENOMIC DNA]</scope>
    <source>
        <strain evidence="4 5">CBS 83496</strain>
    </source>
</reference>
<dbReference type="GeneID" id="27349199"/>
<feature type="chain" id="PRO_5002250252" description="Mid2 domain-containing protein" evidence="3">
    <location>
        <begin position="25"/>
        <end position="369"/>
    </location>
</feature>
<gene>
    <name evidence="4" type="ORF">PV07_10005</name>
</gene>
<feature type="signal peptide" evidence="3">
    <location>
        <begin position="1"/>
        <end position="24"/>
    </location>
</feature>
<evidence type="ECO:0000313" key="5">
    <source>
        <dbReference type="Proteomes" id="UP000054466"/>
    </source>
</evidence>
<dbReference type="HOGENOM" id="CLU_750056_0_0_1"/>
<keyword evidence="2" id="KW-1133">Transmembrane helix</keyword>
<keyword evidence="2" id="KW-0812">Transmembrane</keyword>
<proteinExistence type="predicted"/>
<dbReference type="VEuPathDB" id="FungiDB:PV07_10005"/>
<keyword evidence="2" id="KW-0472">Membrane</keyword>
<name>A0A0D2BYQ4_9EURO</name>
<keyword evidence="3" id="KW-0732">Signal</keyword>